<feature type="region of interest" description="Disordered" evidence="1">
    <location>
        <begin position="61"/>
        <end position="90"/>
    </location>
</feature>
<dbReference type="EMBL" id="BPLR01007051">
    <property type="protein sequence ID" value="GIY14130.1"/>
    <property type="molecule type" value="Genomic_DNA"/>
</dbReference>
<evidence type="ECO:0000313" key="2">
    <source>
        <dbReference type="EMBL" id="GIY14130.1"/>
    </source>
</evidence>
<accession>A0AAV4QXB0</accession>
<comment type="caution">
    <text evidence="2">The sequence shown here is derived from an EMBL/GenBank/DDBJ whole genome shotgun (WGS) entry which is preliminary data.</text>
</comment>
<proteinExistence type="predicted"/>
<evidence type="ECO:0000313" key="3">
    <source>
        <dbReference type="Proteomes" id="UP001054945"/>
    </source>
</evidence>
<keyword evidence="3" id="KW-1185">Reference proteome</keyword>
<dbReference type="Proteomes" id="UP001054945">
    <property type="component" value="Unassembled WGS sequence"/>
</dbReference>
<organism evidence="2 3">
    <name type="scientific">Caerostris extrusa</name>
    <name type="common">Bark spider</name>
    <name type="synonym">Caerostris bankana</name>
    <dbReference type="NCBI Taxonomy" id="172846"/>
    <lineage>
        <taxon>Eukaryota</taxon>
        <taxon>Metazoa</taxon>
        <taxon>Ecdysozoa</taxon>
        <taxon>Arthropoda</taxon>
        <taxon>Chelicerata</taxon>
        <taxon>Arachnida</taxon>
        <taxon>Araneae</taxon>
        <taxon>Araneomorphae</taxon>
        <taxon>Entelegynae</taxon>
        <taxon>Araneoidea</taxon>
        <taxon>Araneidae</taxon>
        <taxon>Caerostris</taxon>
    </lineage>
</organism>
<sequence>MHCDRLRWTADSMSGDEYHIPHRNWVDVGNIYGTWHKGKREVNRVEIDAARRWRGMNTQACRRRAEREMSGRGRGPLDPEAPVKARIHRR</sequence>
<reference evidence="2 3" key="1">
    <citation type="submission" date="2021-06" db="EMBL/GenBank/DDBJ databases">
        <title>Caerostris extrusa draft genome.</title>
        <authorList>
            <person name="Kono N."/>
            <person name="Arakawa K."/>
        </authorList>
    </citation>
    <scope>NUCLEOTIDE SEQUENCE [LARGE SCALE GENOMIC DNA]</scope>
</reference>
<feature type="compositionally biased region" description="Basic and acidic residues" evidence="1">
    <location>
        <begin position="63"/>
        <end position="83"/>
    </location>
</feature>
<protein>
    <submittedName>
        <fullName evidence="2">Uncharacterized protein</fullName>
    </submittedName>
</protein>
<gene>
    <name evidence="2" type="ORF">CEXT_732551</name>
</gene>
<evidence type="ECO:0000256" key="1">
    <source>
        <dbReference type="SAM" id="MobiDB-lite"/>
    </source>
</evidence>
<name>A0AAV4QXB0_CAEEX</name>
<dbReference type="AlphaFoldDB" id="A0AAV4QXB0"/>